<feature type="compositionally biased region" description="Basic and acidic residues" evidence="1">
    <location>
        <begin position="77"/>
        <end position="86"/>
    </location>
</feature>
<proteinExistence type="predicted"/>
<accession>A0A5J5C6R8</accession>
<evidence type="ECO:0000256" key="1">
    <source>
        <dbReference type="SAM" id="MobiDB-lite"/>
    </source>
</evidence>
<name>A0A5J5C6R8_9ASTE</name>
<feature type="region of interest" description="Disordered" evidence="1">
    <location>
        <begin position="69"/>
        <end position="98"/>
    </location>
</feature>
<evidence type="ECO:0000313" key="2">
    <source>
        <dbReference type="EMBL" id="KAA8549660.1"/>
    </source>
</evidence>
<organism evidence="2 3">
    <name type="scientific">Nyssa sinensis</name>
    <dbReference type="NCBI Taxonomy" id="561372"/>
    <lineage>
        <taxon>Eukaryota</taxon>
        <taxon>Viridiplantae</taxon>
        <taxon>Streptophyta</taxon>
        <taxon>Embryophyta</taxon>
        <taxon>Tracheophyta</taxon>
        <taxon>Spermatophyta</taxon>
        <taxon>Magnoliopsida</taxon>
        <taxon>eudicotyledons</taxon>
        <taxon>Gunneridae</taxon>
        <taxon>Pentapetalae</taxon>
        <taxon>asterids</taxon>
        <taxon>Cornales</taxon>
        <taxon>Nyssaceae</taxon>
        <taxon>Nyssa</taxon>
    </lineage>
</organism>
<reference evidence="2 3" key="1">
    <citation type="submission" date="2019-09" db="EMBL/GenBank/DDBJ databases">
        <title>A chromosome-level genome assembly of the Chinese tupelo Nyssa sinensis.</title>
        <authorList>
            <person name="Yang X."/>
            <person name="Kang M."/>
            <person name="Yang Y."/>
            <person name="Xiong H."/>
            <person name="Wang M."/>
            <person name="Zhang Z."/>
            <person name="Wang Z."/>
            <person name="Wu H."/>
            <person name="Ma T."/>
            <person name="Liu J."/>
            <person name="Xi Z."/>
        </authorList>
    </citation>
    <scope>NUCLEOTIDE SEQUENCE [LARGE SCALE GENOMIC DNA]</scope>
    <source>
        <strain evidence="2">J267</strain>
        <tissue evidence="2">Leaf</tissue>
    </source>
</reference>
<sequence>MEQNRSGDKEAKQRRHCLLIQTLKQMGTRFGRRSCCEWEDSRAEISTVNGTEKRVVGASWRLWAKNGKERKSKKRLDRLGEESREQNRKRKKRPRKQKSQKLWLGQRLWLLILILLRWRRRLRLRLLLGYTVCGGGDVGRERKTGAVALCITGAEDKYDDQLAVVRRRDVIGLALAFSSLLTQSFDAEGAGTTAATWLGELRLEI</sequence>
<evidence type="ECO:0000313" key="3">
    <source>
        <dbReference type="Proteomes" id="UP000325577"/>
    </source>
</evidence>
<feature type="compositionally biased region" description="Basic residues" evidence="1">
    <location>
        <begin position="87"/>
        <end position="98"/>
    </location>
</feature>
<dbReference type="AlphaFoldDB" id="A0A5J5C6R8"/>
<dbReference type="EMBL" id="CM018031">
    <property type="protein sequence ID" value="KAA8549660.1"/>
    <property type="molecule type" value="Genomic_DNA"/>
</dbReference>
<keyword evidence="3" id="KW-1185">Reference proteome</keyword>
<protein>
    <submittedName>
        <fullName evidence="2">Uncharacterized protein</fullName>
    </submittedName>
</protein>
<dbReference type="Proteomes" id="UP000325577">
    <property type="component" value="Linkage Group LG0"/>
</dbReference>
<gene>
    <name evidence="2" type="ORF">F0562_001322</name>
</gene>